<dbReference type="EMBL" id="BAAAFD010000002">
    <property type="protein sequence ID" value="GAA0854619.1"/>
    <property type="molecule type" value="Genomic_DNA"/>
</dbReference>
<dbReference type="InterPro" id="IPR051624">
    <property type="entry name" value="RMD1/Sad1-interacting"/>
</dbReference>
<evidence type="ECO:0000259" key="2">
    <source>
        <dbReference type="Pfam" id="PF02582"/>
    </source>
</evidence>
<dbReference type="RefSeq" id="WP_343857383.1">
    <property type="nucleotide sequence ID" value="NZ_BAAAFD010000002.1"/>
</dbReference>
<protein>
    <submittedName>
        <fullName evidence="3">RMD1 family protein</fullName>
    </submittedName>
</protein>
<evidence type="ECO:0000313" key="3">
    <source>
        <dbReference type="EMBL" id="GAA0854619.1"/>
    </source>
</evidence>
<evidence type="ECO:0000256" key="1">
    <source>
        <dbReference type="SAM" id="Phobius"/>
    </source>
</evidence>
<keyword evidence="4" id="KW-1185">Reference proteome</keyword>
<feature type="domain" description="DUF155" evidence="2">
    <location>
        <begin position="50"/>
        <end position="217"/>
    </location>
</feature>
<dbReference type="InterPro" id="IPR003734">
    <property type="entry name" value="DUF155"/>
</dbReference>
<accession>A0ABN1LEN1</accession>
<gene>
    <name evidence="3" type="ORF">GCM10009114_11160</name>
</gene>
<feature type="transmembrane region" description="Helical" evidence="1">
    <location>
        <begin position="242"/>
        <end position="260"/>
    </location>
</feature>
<keyword evidence="1" id="KW-1133">Transmembrane helix</keyword>
<sequence>MTSLFSTDQVEVSCIADTIKLQDVKAHFAKSYVATQYRDALHIDVPRGHIFVFNYGVVVTWGISDAKKSLIMEGLEKFYSKEQNKDWEIYRFALQPEARFSFSNNTVTLQNSKIHTLLAVSHALAQSCKLQIFECRAQKSLDDNRYLTDELINKGRISLSRTQLAKLRGALFQTKSDIMSRFSLLDTPEYFGDFPETQELYIGASRYQELDQRIELLKLKLQTIHELLDMLVAEQNHKHSSFLEWIIIILIALEIVLFFVN</sequence>
<dbReference type="PANTHER" id="PTHR16255">
    <property type="entry name" value="REQUIRED FOR MEIOTIC NUCLEAR DIVISION PROTEIN 1 HOMOLOG"/>
    <property type="match status" value="1"/>
</dbReference>
<keyword evidence="1" id="KW-0472">Membrane</keyword>
<keyword evidence="1" id="KW-0812">Transmembrane</keyword>
<dbReference type="Proteomes" id="UP001500359">
    <property type="component" value="Unassembled WGS sequence"/>
</dbReference>
<name>A0ABN1LEN1_9ALTE</name>
<dbReference type="PANTHER" id="PTHR16255:SF1">
    <property type="entry name" value="REQUIRED FOR MEIOTIC NUCLEAR DIVISION PROTEIN 1 HOMOLOG"/>
    <property type="match status" value="1"/>
</dbReference>
<proteinExistence type="predicted"/>
<reference evidence="3 4" key="1">
    <citation type="journal article" date="2019" name="Int. J. Syst. Evol. Microbiol.">
        <title>The Global Catalogue of Microorganisms (GCM) 10K type strain sequencing project: providing services to taxonomists for standard genome sequencing and annotation.</title>
        <authorList>
            <consortium name="The Broad Institute Genomics Platform"/>
            <consortium name="The Broad Institute Genome Sequencing Center for Infectious Disease"/>
            <person name="Wu L."/>
            <person name="Ma J."/>
        </authorList>
    </citation>
    <scope>NUCLEOTIDE SEQUENCE [LARGE SCALE GENOMIC DNA]</scope>
    <source>
        <strain evidence="3 4">JCM 15896</strain>
    </source>
</reference>
<organism evidence="3 4">
    <name type="scientific">Aliiglaciecola litoralis</name>
    <dbReference type="NCBI Taxonomy" id="582857"/>
    <lineage>
        <taxon>Bacteria</taxon>
        <taxon>Pseudomonadati</taxon>
        <taxon>Pseudomonadota</taxon>
        <taxon>Gammaproteobacteria</taxon>
        <taxon>Alteromonadales</taxon>
        <taxon>Alteromonadaceae</taxon>
        <taxon>Aliiglaciecola</taxon>
    </lineage>
</organism>
<dbReference type="Pfam" id="PF02582">
    <property type="entry name" value="DUF155"/>
    <property type="match status" value="1"/>
</dbReference>
<evidence type="ECO:0000313" key="4">
    <source>
        <dbReference type="Proteomes" id="UP001500359"/>
    </source>
</evidence>
<comment type="caution">
    <text evidence="3">The sequence shown here is derived from an EMBL/GenBank/DDBJ whole genome shotgun (WGS) entry which is preliminary data.</text>
</comment>